<protein>
    <submittedName>
        <fullName evidence="2">Unnamed protein product</fullName>
    </submittedName>
</protein>
<organism evidence="2 3">
    <name type="scientific">Phytophthora lilii</name>
    <dbReference type="NCBI Taxonomy" id="2077276"/>
    <lineage>
        <taxon>Eukaryota</taxon>
        <taxon>Sar</taxon>
        <taxon>Stramenopiles</taxon>
        <taxon>Oomycota</taxon>
        <taxon>Peronosporomycetes</taxon>
        <taxon>Peronosporales</taxon>
        <taxon>Peronosporaceae</taxon>
        <taxon>Phytophthora</taxon>
    </lineage>
</organism>
<evidence type="ECO:0000313" key="2">
    <source>
        <dbReference type="EMBL" id="GMF35651.1"/>
    </source>
</evidence>
<sequence length="249" mass="27215">MYKELSVSDAIPVARLRKAAKTGSLSLTKADLAGSGATLHLHPESYATVMKAKRSGKGARVVLTKHEIEYPMTQLNGSGMHGGSIWKKIWNGLKAAWKPVIKPALSAAADGLASMGSAYVASTGRDPALVGVARGALKKFTVIGVAAEAKPAPSTMIGNIYRIQHIQSNLVYVGSTMNSIKYRWQQHKCLYKAWKDGKTKNAGCIIFKYFDEFGVAEFKCFLVKSYEVIDRDHSKAYETLWIKKLKGCN</sequence>
<dbReference type="SUPFAM" id="SSF82771">
    <property type="entry name" value="GIY-YIG endonuclease"/>
    <property type="match status" value="1"/>
</dbReference>
<keyword evidence="3" id="KW-1185">Reference proteome</keyword>
<dbReference type="InterPro" id="IPR000305">
    <property type="entry name" value="GIY-YIG_endonuc"/>
</dbReference>
<dbReference type="Gene3D" id="3.40.1440.10">
    <property type="entry name" value="GIY-YIG endonuclease"/>
    <property type="match status" value="1"/>
</dbReference>
<accession>A0A9W6XC23</accession>
<proteinExistence type="predicted"/>
<dbReference type="Proteomes" id="UP001165083">
    <property type="component" value="Unassembled WGS sequence"/>
</dbReference>
<dbReference type="InterPro" id="IPR035901">
    <property type="entry name" value="GIY-YIG_endonuc_sf"/>
</dbReference>
<gene>
    <name evidence="2" type="ORF">Plil01_001513600</name>
</gene>
<dbReference type="Pfam" id="PF01541">
    <property type="entry name" value="GIY-YIG"/>
    <property type="match status" value="1"/>
</dbReference>
<evidence type="ECO:0000259" key="1">
    <source>
        <dbReference type="Pfam" id="PF01541"/>
    </source>
</evidence>
<feature type="domain" description="GIY-YIG" evidence="1">
    <location>
        <begin position="159"/>
        <end position="246"/>
    </location>
</feature>
<evidence type="ECO:0000313" key="3">
    <source>
        <dbReference type="Proteomes" id="UP001165083"/>
    </source>
</evidence>
<dbReference type="OrthoDB" id="10395409at2759"/>
<reference evidence="2" key="1">
    <citation type="submission" date="2023-04" db="EMBL/GenBank/DDBJ databases">
        <title>Phytophthora lilii NBRC 32176.</title>
        <authorList>
            <person name="Ichikawa N."/>
            <person name="Sato H."/>
            <person name="Tonouchi N."/>
        </authorList>
    </citation>
    <scope>NUCLEOTIDE SEQUENCE</scope>
    <source>
        <strain evidence="2">NBRC 32176</strain>
    </source>
</reference>
<comment type="caution">
    <text evidence="2">The sequence shown here is derived from an EMBL/GenBank/DDBJ whole genome shotgun (WGS) entry which is preliminary data.</text>
</comment>
<dbReference type="AlphaFoldDB" id="A0A9W6XC23"/>
<name>A0A9W6XC23_9STRA</name>
<dbReference type="EMBL" id="BSXW01001301">
    <property type="protein sequence ID" value="GMF35651.1"/>
    <property type="molecule type" value="Genomic_DNA"/>
</dbReference>